<evidence type="ECO:0000313" key="2">
    <source>
        <dbReference type="Proteomes" id="UP001056937"/>
    </source>
</evidence>
<protein>
    <recommendedName>
        <fullName evidence="3">Holin</fullName>
    </recommendedName>
</protein>
<sequence length="118" mass="12496">MDKLLHDTLEGLRSLASALLPAAIGAAVAQAWETGLTWSQRLVQWGVGISVSYYVTLGARAWLRLDPFMCQAVSFILAMVAFRATPRFLENLARLLSDAPATILGRLGIGPKGGGGAA</sequence>
<evidence type="ECO:0000313" key="1">
    <source>
        <dbReference type="EMBL" id="USI72720.1"/>
    </source>
</evidence>
<name>A0ABY4X783_9SPHN</name>
<accession>A0ABY4X783</accession>
<keyword evidence="2" id="KW-1185">Reference proteome</keyword>
<reference evidence="1" key="1">
    <citation type="journal article" date="2022" name="Toxins">
        <title>Genomic Analysis of Sphingopyxis sp. USTB-05 for Biodegrading Cyanobacterial Hepatotoxins.</title>
        <authorList>
            <person name="Liu C."/>
            <person name="Xu Q."/>
            <person name="Zhao Z."/>
            <person name="Zhang H."/>
            <person name="Liu X."/>
            <person name="Yin C."/>
            <person name="Liu Y."/>
            <person name="Yan H."/>
        </authorList>
    </citation>
    <scope>NUCLEOTIDE SEQUENCE</scope>
    <source>
        <strain evidence="1">NBD5</strain>
    </source>
</reference>
<dbReference type="Proteomes" id="UP001056937">
    <property type="component" value="Chromosome 1"/>
</dbReference>
<proteinExistence type="predicted"/>
<dbReference type="EMBL" id="CP084930">
    <property type="protein sequence ID" value="USI72720.1"/>
    <property type="molecule type" value="Genomic_DNA"/>
</dbReference>
<gene>
    <name evidence="1" type="ORF">LHA26_15820</name>
</gene>
<organism evidence="1 2">
    <name type="scientific">Sphingomonas morindae</name>
    <dbReference type="NCBI Taxonomy" id="1541170"/>
    <lineage>
        <taxon>Bacteria</taxon>
        <taxon>Pseudomonadati</taxon>
        <taxon>Pseudomonadota</taxon>
        <taxon>Alphaproteobacteria</taxon>
        <taxon>Sphingomonadales</taxon>
        <taxon>Sphingomonadaceae</taxon>
        <taxon>Sphingomonas</taxon>
    </lineage>
</organism>
<evidence type="ECO:0008006" key="3">
    <source>
        <dbReference type="Google" id="ProtNLM"/>
    </source>
</evidence>
<dbReference type="RefSeq" id="WP_252166528.1">
    <property type="nucleotide sequence ID" value="NZ_CP084930.1"/>
</dbReference>